<keyword evidence="5" id="KW-1003">Cell membrane</keyword>
<dbReference type="EMBL" id="AP025516">
    <property type="protein sequence ID" value="BDD86645.1"/>
    <property type="molecule type" value="Genomic_DNA"/>
</dbReference>
<evidence type="ECO:0000313" key="18">
    <source>
        <dbReference type="Proteomes" id="UP000830055"/>
    </source>
</evidence>
<evidence type="ECO:0000256" key="9">
    <source>
        <dbReference type="ARBA" id="ARBA00022837"/>
    </source>
</evidence>
<dbReference type="Gene3D" id="1.20.81.30">
    <property type="entry name" value="Type II secretion system (T2SS), domain F"/>
    <property type="match status" value="2"/>
</dbReference>
<protein>
    <recommendedName>
        <fullName evidence="13">General secretion pathway protein F</fullName>
    </recommendedName>
</protein>
<dbReference type="InterPro" id="IPR018076">
    <property type="entry name" value="T2SS_GspF_dom"/>
</dbReference>
<evidence type="ECO:0000256" key="15">
    <source>
        <dbReference type="SAM" id="Phobius"/>
    </source>
</evidence>
<dbReference type="InterPro" id="IPR001992">
    <property type="entry name" value="T2SS_GspF/T4SS_PilC_CS"/>
</dbReference>
<dbReference type="PANTHER" id="PTHR30012:SF0">
    <property type="entry name" value="TYPE II SECRETION SYSTEM PROTEIN F-RELATED"/>
    <property type="match status" value="1"/>
</dbReference>
<keyword evidence="8" id="KW-0479">Metal-binding</keyword>
<gene>
    <name evidence="17" type="primary">gspF</name>
    <name evidence="17" type="ORF">DPPLL_10100</name>
</gene>
<evidence type="ECO:0000259" key="16">
    <source>
        <dbReference type="Pfam" id="PF00482"/>
    </source>
</evidence>
<keyword evidence="9" id="KW-0106">Calcium</keyword>
<keyword evidence="11 15" id="KW-1133">Transmembrane helix</keyword>
<evidence type="ECO:0000256" key="8">
    <source>
        <dbReference type="ARBA" id="ARBA00022723"/>
    </source>
</evidence>
<feature type="domain" description="Type II secretion system protein GspF" evidence="16">
    <location>
        <begin position="74"/>
        <end position="197"/>
    </location>
</feature>
<evidence type="ECO:0000256" key="1">
    <source>
        <dbReference type="ARBA" id="ARBA00002684"/>
    </source>
</evidence>
<keyword evidence="4 14" id="KW-0813">Transport</keyword>
<dbReference type="PRINTS" id="PR00812">
    <property type="entry name" value="BCTERIALGSPF"/>
</dbReference>
<name>A0ABM7W6W0_9BACT</name>
<comment type="subcellular location">
    <subcellularLocation>
        <location evidence="2">Cell inner membrane</location>
        <topology evidence="2">Multi-pass membrane protein</topology>
    </subcellularLocation>
    <subcellularLocation>
        <location evidence="14">Cell membrane</location>
        <topology evidence="14">Multi-pass membrane protein</topology>
    </subcellularLocation>
</comment>
<evidence type="ECO:0000256" key="14">
    <source>
        <dbReference type="RuleBase" id="RU003923"/>
    </source>
</evidence>
<evidence type="ECO:0000256" key="11">
    <source>
        <dbReference type="ARBA" id="ARBA00022989"/>
    </source>
</evidence>
<evidence type="ECO:0000256" key="5">
    <source>
        <dbReference type="ARBA" id="ARBA00022475"/>
    </source>
</evidence>
<sequence>MPVYEYEALLADGRKSKGIIDADSEAAVRTRLRGEGKYPVAIRVTRARTDQAEEGSLGRFRLFERVKAAEIHLFTRQLATLLGAGIPLDTALNSIVEQTENPALQRVTVQLKESVSEGEPLSRAMQRFGRLFPNMYINMVRAGEASGGLDRVLSRLADFGEKQEALKARLRAALVYPLFMAVVGAGILFILITYIVPNITRVFDEMGQVLPVPTVLLIGLSSFLRDYWWLLLTVGVGCVVAGRIFVRRPLGKYLWDMIKLRTPVWGPVMRKSVVARFSSTMESLLGSGVEIIRSLEIVKRIIDNVHVSATIDRAIEDINKGKSMAAALSGSAWFPPMFVQMVAVGETSGQLEEMLAKVAAASERDVEAAVLGLTSLIEPIMIVSMGAAVGFIVLSILLPIFEMNQMIG</sequence>
<evidence type="ECO:0000256" key="3">
    <source>
        <dbReference type="ARBA" id="ARBA00005745"/>
    </source>
</evidence>
<dbReference type="PROSITE" id="PS00874">
    <property type="entry name" value="T2SP_F"/>
    <property type="match status" value="1"/>
</dbReference>
<evidence type="ECO:0000313" key="17">
    <source>
        <dbReference type="EMBL" id="BDD86645.1"/>
    </source>
</evidence>
<keyword evidence="7 14" id="KW-0812">Transmembrane</keyword>
<dbReference type="InterPro" id="IPR003004">
    <property type="entry name" value="GspF/PilC"/>
</dbReference>
<dbReference type="Pfam" id="PF00482">
    <property type="entry name" value="T2SSF"/>
    <property type="match status" value="2"/>
</dbReference>
<dbReference type="NCBIfam" id="TIGR02120">
    <property type="entry name" value="GspF"/>
    <property type="match status" value="1"/>
</dbReference>
<dbReference type="RefSeq" id="WP_284153723.1">
    <property type="nucleotide sequence ID" value="NZ_AP025516.1"/>
</dbReference>
<dbReference type="InterPro" id="IPR042094">
    <property type="entry name" value="T2SS_GspF_sf"/>
</dbReference>
<comment type="function">
    <text evidence="1">Component of the type II secretion system inner membrane complex required for the energy-dependent secretion of extracellular factors such as proteases and toxins from the periplasm.</text>
</comment>
<dbReference type="Proteomes" id="UP000830055">
    <property type="component" value="Chromosome"/>
</dbReference>
<keyword evidence="12 15" id="KW-0472">Membrane</keyword>
<keyword evidence="18" id="KW-1185">Reference proteome</keyword>
<proteinExistence type="inferred from homology"/>
<evidence type="ECO:0000256" key="6">
    <source>
        <dbReference type="ARBA" id="ARBA00022519"/>
    </source>
</evidence>
<evidence type="ECO:0000256" key="7">
    <source>
        <dbReference type="ARBA" id="ARBA00022692"/>
    </source>
</evidence>
<feature type="transmembrane region" description="Helical" evidence="15">
    <location>
        <begin position="173"/>
        <end position="196"/>
    </location>
</feature>
<dbReference type="PANTHER" id="PTHR30012">
    <property type="entry name" value="GENERAL SECRETION PATHWAY PROTEIN"/>
    <property type="match status" value="1"/>
</dbReference>
<feature type="domain" description="Type II secretion system protein GspF" evidence="16">
    <location>
        <begin position="277"/>
        <end position="399"/>
    </location>
</feature>
<reference evidence="17 18" key="1">
    <citation type="submission" date="2022-01" db="EMBL/GenBank/DDBJ databases">
        <title>Desulfofustis limnae sp. nov., a novel mesophilic sulfate-reducing bacterium isolated from marsh soil.</title>
        <authorList>
            <person name="Watanabe M."/>
            <person name="Takahashi A."/>
            <person name="Kojima H."/>
            <person name="Fukui M."/>
        </authorList>
    </citation>
    <scope>NUCLEOTIDE SEQUENCE [LARGE SCALE GENOMIC DNA]</scope>
    <source>
        <strain evidence="17 18">PPLL</strain>
    </source>
</reference>
<comment type="similarity">
    <text evidence="3 14">Belongs to the GSP F family.</text>
</comment>
<evidence type="ECO:0000256" key="10">
    <source>
        <dbReference type="ARBA" id="ARBA00022927"/>
    </source>
</evidence>
<organism evidence="17 18">
    <name type="scientific">Desulfofustis limnaeus</name>
    <dbReference type="NCBI Taxonomy" id="2740163"/>
    <lineage>
        <taxon>Bacteria</taxon>
        <taxon>Pseudomonadati</taxon>
        <taxon>Thermodesulfobacteriota</taxon>
        <taxon>Desulfobulbia</taxon>
        <taxon>Desulfobulbales</taxon>
        <taxon>Desulfocapsaceae</taxon>
        <taxon>Desulfofustis</taxon>
    </lineage>
</organism>
<accession>A0ABM7W6W0</accession>
<evidence type="ECO:0000256" key="4">
    <source>
        <dbReference type="ARBA" id="ARBA00022448"/>
    </source>
</evidence>
<feature type="transmembrane region" description="Helical" evidence="15">
    <location>
        <begin position="380"/>
        <end position="401"/>
    </location>
</feature>
<feature type="transmembrane region" description="Helical" evidence="15">
    <location>
        <begin position="227"/>
        <end position="246"/>
    </location>
</feature>
<dbReference type="InterPro" id="IPR011850">
    <property type="entry name" value="T2SS_GspF"/>
</dbReference>
<keyword evidence="6" id="KW-0997">Cell inner membrane</keyword>
<evidence type="ECO:0000256" key="2">
    <source>
        <dbReference type="ARBA" id="ARBA00004429"/>
    </source>
</evidence>
<evidence type="ECO:0000256" key="13">
    <source>
        <dbReference type="ARBA" id="ARBA00030750"/>
    </source>
</evidence>
<evidence type="ECO:0000256" key="12">
    <source>
        <dbReference type="ARBA" id="ARBA00023136"/>
    </source>
</evidence>
<keyword evidence="10" id="KW-0653">Protein transport</keyword>